<comment type="caution">
    <text evidence="1">The sequence shown here is derived from an EMBL/GenBank/DDBJ whole genome shotgun (WGS) entry which is preliminary data.</text>
</comment>
<dbReference type="EMBL" id="VSRR010078875">
    <property type="protein sequence ID" value="MPC88762.1"/>
    <property type="molecule type" value="Genomic_DNA"/>
</dbReference>
<accession>A0A5B7IXT9</accession>
<evidence type="ECO:0000313" key="1">
    <source>
        <dbReference type="EMBL" id="MPC88762.1"/>
    </source>
</evidence>
<dbReference type="AlphaFoldDB" id="A0A5B7IXT9"/>
<protein>
    <submittedName>
        <fullName evidence="1">Uncharacterized protein</fullName>
    </submittedName>
</protein>
<keyword evidence="2" id="KW-1185">Reference proteome</keyword>
<reference evidence="1 2" key="1">
    <citation type="submission" date="2019-05" db="EMBL/GenBank/DDBJ databases">
        <title>Another draft genome of Portunus trituberculatus and its Hox gene families provides insights of decapod evolution.</title>
        <authorList>
            <person name="Jeong J.-H."/>
            <person name="Song I."/>
            <person name="Kim S."/>
            <person name="Choi T."/>
            <person name="Kim D."/>
            <person name="Ryu S."/>
            <person name="Kim W."/>
        </authorList>
    </citation>
    <scope>NUCLEOTIDE SEQUENCE [LARGE SCALE GENOMIC DNA]</scope>
    <source>
        <tissue evidence="1">Muscle</tissue>
    </source>
</reference>
<sequence>MARRTMKTGRCVTVGMLRHSRVGEGEGATRRGQEGGRNGMVVGVAGGGIGGGGGGGSGGAVPVVCRKIPGGGVGRGGGGGGSILWVCGSRDDRLTARLPWLTAHPTAADPDNTREMDRK</sequence>
<organism evidence="1 2">
    <name type="scientific">Portunus trituberculatus</name>
    <name type="common">Swimming crab</name>
    <name type="synonym">Neptunus trituberculatus</name>
    <dbReference type="NCBI Taxonomy" id="210409"/>
    <lineage>
        <taxon>Eukaryota</taxon>
        <taxon>Metazoa</taxon>
        <taxon>Ecdysozoa</taxon>
        <taxon>Arthropoda</taxon>
        <taxon>Crustacea</taxon>
        <taxon>Multicrustacea</taxon>
        <taxon>Malacostraca</taxon>
        <taxon>Eumalacostraca</taxon>
        <taxon>Eucarida</taxon>
        <taxon>Decapoda</taxon>
        <taxon>Pleocyemata</taxon>
        <taxon>Brachyura</taxon>
        <taxon>Eubrachyura</taxon>
        <taxon>Portunoidea</taxon>
        <taxon>Portunidae</taxon>
        <taxon>Portuninae</taxon>
        <taxon>Portunus</taxon>
    </lineage>
</organism>
<dbReference type="Proteomes" id="UP000324222">
    <property type="component" value="Unassembled WGS sequence"/>
</dbReference>
<name>A0A5B7IXT9_PORTR</name>
<evidence type="ECO:0000313" key="2">
    <source>
        <dbReference type="Proteomes" id="UP000324222"/>
    </source>
</evidence>
<gene>
    <name evidence="1" type="ORF">E2C01_083682</name>
</gene>
<proteinExistence type="predicted"/>